<protein>
    <recommendedName>
        <fullName evidence="5">RxLR effector protein</fullName>
    </recommendedName>
</protein>
<organism evidence="7 8">
    <name type="scientific">Phytophthora boehmeriae</name>
    <dbReference type="NCBI Taxonomy" id="109152"/>
    <lineage>
        <taxon>Eukaryota</taxon>
        <taxon>Sar</taxon>
        <taxon>Stramenopiles</taxon>
        <taxon>Oomycota</taxon>
        <taxon>Peronosporomycetes</taxon>
        <taxon>Peronosporales</taxon>
        <taxon>Peronosporaceae</taxon>
        <taxon>Phytophthora</taxon>
    </lineage>
</organism>
<feature type="compositionally biased region" description="Acidic residues" evidence="6">
    <location>
        <begin position="65"/>
        <end position="85"/>
    </location>
</feature>
<keyword evidence="4 5" id="KW-0732">Signal</keyword>
<dbReference type="Pfam" id="PF16810">
    <property type="entry name" value="RXLR"/>
    <property type="match status" value="1"/>
</dbReference>
<feature type="signal peptide" evidence="5">
    <location>
        <begin position="1"/>
        <end position="23"/>
    </location>
</feature>
<accession>A0A8T1VC09</accession>
<comment type="domain">
    <text evidence="5">The RxLR-dEER motif acts to carry the protein into the host cell cytoplasm through binding to cell surface phosphatidylinositol-3-phosphate.</text>
</comment>
<dbReference type="InterPro" id="IPR031825">
    <property type="entry name" value="RXLR"/>
</dbReference>
<dbReference type="EMBL" id="JAGDFL010001024">
    <property type="protein sequence ID" value="KAG7378585.1"/>
    <property type="molecule type" value="Genomic_DNA"/>
</dbReference>
<dbReference type="Proteomes" id="UP000693981">
    <property type="component" value="Unassembled WGS sequence"/>
</dbReference>
<sequence>MRLHYFLLVATATLLTIIDAVSASTQAKLSAMTSTDSVSVARHLAGALSEDNIKRSLRTAKPIDEGDDGDDRNDDDDDDNDDDGEERGITVLSASTTAKKLRQWLMKNSIISKETFKHLKASGFSADEIAGIYAKYVTLG</sequence>
<evidence type="ECO:0000256" key="3">
    <source>
        <dbReference type="ARBA" id="ARBA00022525"/>
    </source>
</evidence>
<dbReference type="GO" id="GO:0005576">
    <property type="term" value="C:extracellular region"/>
    <property type="evidence" value="ECO:0007669"/>
    <property type="project" value="UniProtKB-SubCell"/>
</dbReference>
<evidence type="ECO:0000313" key="8">
    <source>
        <dbReference type="Proteomes" id="UP000693981"/>
    </source>
</evidence>
<comment type="function">
    <text evidence="5">Effector that suppresses plant defense responses during pathogen infection.</text>
</comment>
<gene>
    <name evidence="7" type="ORF">PHYBOEH_000301</name>
</gene>
<reference evidence="7" key="1">
    <citation type="submission" date="2021-02" db="EMBL/GenBank/DDBJ databases">
        <authorList>
            <person name="Palmer J.M."/>
        </authorList>
    </citation>
    <scope>NUCLEOTIDE SEQUENCE</scope>
    <source>
        <strain evidence="7">SCRP23</strain>
    </source>
</reference>
<comment type="caution">
    <text evidence="7">The sequence shown here is derived from an EMBL/GenBank/DDBJ whole genome shotgun (WGS) entry which is preliminary data.</text>
</comment>
<evidence type="ECO:0000256" key="6">
    <source>
        <dbReference type="SAM" id="MobiDB-lite"/>
    </source>
</evidence>
<keyword evidence="3 5" id="KW-0964">Secreted</keyword>
<feature type="region of interest" description="Disordered" evidence="6">
    <location>
        <begin position="56"/>
        <end position="89"/>
    </location>
</feature>
<evidence type="ECO:0000256" key="5">
    <source>
        <dbReference type="RuleBase" id="RU367124"/>
    </source>
</evidence>
<keyword evidence="8" id="KW-1185">Reference proteome</keyword>
<evidence type="ECO:0000256" key="2">
    <source>
        <dbReference type="ARBA" id="ARBA00010400"/>
    </source>
</evidence>
<evidence type="ECO:0000256" key="1">
    <source>
        <dbReference type="ARBA" id="ARBA00004613"/>
    </source>
</evidence>
<name>A0A8T1VC09_9STRA</name>
<evidence type="ECO:0000313" key="7">
    <source>
        <dbReference type="EMBL" id="KAG7378585.1"/>
    </source>
</evidence>
<proteinExistence type="inferred from homology"/>
<feature type="chain" id="PRO_5035964920" description="RxLR effector protein" evidence="5">
    <location>
        <begin position="24"/>
        <end position="140"/>
    </location>
</feature>
<dbReference type="AlphaFoldDB" id="A0A8T1VC09"/>
<comment type="similarity">
    <text evidence="2 5">Belongs to the RxLR effector family.</text>
</comment>
<evidence type="ECO:0000256" key="4">
    <source>
        <dbReference type="ARBA" id="ARBA00022729"/>
    </source>
</evidence>
<comment type="subcellular location">
    <subcellularLocation>
        <location evidence="1 5">Secreted</location>
    </subcellularLocation>
</comment>